<evidence type="ECO:0000256" key="19">
    <source>
        <dbReference type="SAM" id="SignalP"/>
    </source>
</evidence>
<keyword evidence="12 18" id="KW-0472">Membrane</keyword>
<evidence type="ECO:0000256" key="13">
    <source>
        <dbReference type="ARBA" id="ARBA00023157"/>
    </source>
</evidence>
<evidence type="ECO:0000256" key="5">
    <source>
        <dbReference type="ARBA" id="ARBA00022553"/>
    </source>
</evidence>
<evidence type="ECO:0000256" key="8">
    <source>
        <dbReference type="ARBA" id="ARBA00022729"/>
    </source>
</evidence>
<feature type="chain" id="PRO_5029625941" description="High affinity immunoglobulin epsilon receptor subunit gamma" evidence="19">
    <location>
        <begin position="20"/>
        <end position="87"/>
    </location>
</feature>
<dbReference type="InterPro" id="IPR042340">
    <property type="entry name" value="FCER1G"/>
</dbReference>
<dbReference type="PANTHER" id="PTHR16803">
    <property type="entry name" value="HIGH AFFINITY IMMUNOGLOBULIN EPSILON RECEPTOR GAMMA-SUBUNIT"/>
    <property type="match status" value="1"/>
</dbReference>
<comment type="caution">
    <text evidence="20">The sequence shown here is derived from an EMBL/GenBank/DDBJ whole genome shotgun (WGS) entry which is preliminary data.</text>
</comment>
<evidence type="ECO:0000256" key="11">
    <source>
        <dbReference type="ARBA" id="ARBA00022989"/>
    </source>
</evidence>
<dbReference type="InterPro" id="IPR021663">
    <property type="entry name" value="CD3_zeta/IgE_Fc_rcpt_gamma"/>
</dbReference>
<evidence type="ECO:0000256" key="6">
    <source>
        <dbReference type="ARBA" id="ARBA00022588"/>
    </source>
</evidence>
<keyword evidence="7 18" id="KW-0812">Transmembrane</keyword>
<evidence type="ECO:0000256" key="1">
    <source>
        <dbReference type="ARBA" id="ARBA00004251"/>
    </source>
</evidence>
<evidence type="ECO:0000256" key="14">
    <source>
        <dbReference type="ARBA" id="ARBA00023170"/>
    </source>
</evidence>
<dbReference type="GO" id="GO:0019767">
    <property type="term" value="F:IgE receptor activity"/>
    <property type="evidence" value="ECO:0007669"/>
    <property type="project" value="InterPro"/>
</dbReference>
<dbReference type="InterPro" id="IPR003110">
    <property type="entry name" value="Phos_immunorcpt_sig_ITAM"/>
</dbReference>
<keyword evidence="13" id="KW-1015">Disulfide bond</keyword>
<keyword evidence="5" id="KW-0597">Phosphoprotein</keyword>
<dbReference type="AlphaFoldDB" id="A0A7J6A0S5"/>
<keyword evidence="10" id="KW-0389">IgE-binding protein</keyword>
<gene>
    <name evidence="20" type="ORF">AMELA_G00215570</name>
</gene>
<proteinExistence type="inferred from homology"/>
<evidence type="ECO:0000313" key="20">
    <source>
        <dbReference type="EMBL" id="KAF4076485.1"/>
    </source>
</evidence>
<keyword evidence="4" id="KW-1003">Cell membrane</keyword>
<dbReference type="PROSITE" id="PS51055">
    <property type="entry name" value="ITAM_1"/>
    <property type="match status" value="1"/>
</dbReference>
<keyword evidence="6" id="KW-0399">Innate immunity</keyword>
<comment type="subcellular location">
    <subcellularLocation>
        <location evidence="1">Cell membrane</location>
        <topology evidence="1">Single-pass type I membrane protein</topology>
    </subcellularLocation>
</comment>
<evidence type="ECO:0000256" key="18">
    <source>
        <dbReference type="SAM" id="Phobius"/>
    </source>
</evidence>
<dbReference type="GO" id="GO:0045087">
    <property type="term" value="P:innate immune response"/>
    <property type="evidence" value="ECO:0007669"/>
    <property type="project" value="UniProtKB-KW"/>
</dbReference>
<sequence length="87" mass="9897">MYGLGIFIVLLLNIGAAEAIPDNGLCYILDGILILYGIVLTILYCRLRMRSRNTEKNEENADGIYQGLKHKNQDTYETIHVKKQPLE</sequence>
<evidence type="ECO:0000256" key="3">
    <source>
        <dbReference type="ARBA" id="ARBA00021544"/>
    </source>
</evidence>
<organism evidence="20 21">
    <name type="scientific">Ameiurus melas</name>
    <name type="common">Black bullhead</name>
    <name type="synonym">Silurus melas</name>
    <dbReference type="NCBI Taxonomy" id="219545"/>
    <lineage>
        <taxon>Eukaryota</taxon>
        <taxon>Metazoa</taxon>
        <taxon>Chordata</taxon>
        <taxon>Craniata</taxon>
        <taxon>Vertebrata</taxon>
        <taxon>Euteleostomi</taxon>
        <taxon>Actinopterygii</taxon>
        <taxon>Neopterygii</taxon>
        <taxon>Teleostei</taxon>
        <taxon>Ostariophysi</taxon>
        <taxon>Siluriformes</taxon>
        <taxon>Ictaluridae</taxon>
        <taxon>Ameiurus</taxon>
    </lineage>
</organism>
<evidence type="ECO:0000256" key="10">
    <source>
        <dbReference type="ARBA" id="ARBA00022972"/>
    </source>
</evidence>
<feature type="transmembrane region" description="Helical" evidence="18">
    <location>
        <begin position="27"/>
        <end position="47"/>
    </location>
</feature>
<evidence type="ECO:0000256" key="4">
    <source>
        <dbReference type="ARBA" id="ARBA00022475"/>
    </source>
</evidence>
<evidence type="ECO:0000256" key="15">
    <source>
        <dbReference type="ARBA" id="ARBA00030112"/>
    </source>
</evidence>
<evidence type="ECO:0000313" key="21">
    <source>
        <dbReference type="Proteomes" id="UP000593565"/>
    </source>
</evidence>
<evidence type="ECO:0000256" key="16">
    <source>
        <dbReference type="ARBA" id="ARBA00030402"/>
    </source>
</evidence>
<evidence type="ECO:0000256" key="12">
    <source>
        <dbReference type="ARBA" id="ARBA00023136"/>
    </source>
</evidence>
<evidence type="ECO:0000256" key="7">
    <source>
        <dbReference type="ARBA" id="ARBA00022692"/>
    </source>
</evidence>
<comment type="similarity">
    <text evidence="2">Belongs to the CD3Z/FCER1G family.</text>
</comment>
<name>A0A7J6A0S5_AMEME</name>
<reference evidence="20 21" key="1">
    <citation type="submission" date="2020-02" db="EMBL/GenBank/DDBJ databases">
        <title>A chromosome-scale genome assembly of the black bullhead catfish (Ameiurus melas).</title>
        <authorList>
            <person name="Wen M."/>
            <person name="Zham M."/>
            <person name="Cabau C."/>
            <person name="Klopp C."/>
            <person name="Donnadieu C."/>
            <person name="Roques C."/>
            <person name="Bouchez O."/>
            <person name="Lampietro C."/>
            <person name="Jouanno E."/>
            <person name="Herpin A."/>
            <person name="Louis A."/>
            <person name="Berthelot C."/>
            <person name="Parey E."/>
            <person name="Roest-Crollius H."/>
            <person name="Braasch I."/>
            <person name="Postlethwait J."/>
            <person name="Robinson-Rechavi M."/>
            <person name="Echchiki A."/>
            <person name="Begum T."/>
            <person name="Montfort J."/>
            <person name="Schartl M."/>
            <person name="Bobe J."/>
            <person name="Guiguen Y."/>
        </authorList>
    </citation>
    <scope>NUCLEOTIDE SEQUENCE [LARGE SCALE GENOMIC DNA]</scope>
    <source>
        <strain evidence="20">M_S1</strain>
        <tissue evidence="20">Blood</tissue>
    </source>
</reference>
<dbReference type="EMBL" id="JAAGNN010000019">
    <property type="protein sequence ID" value="KAF4076485.1"/>
    <property type="molecule type" value="Genomic_DNA"/>
</dbReference>
<accession>A0A7J6A0S5</accession>
<protein>
    <recommendedName>
        <fullName evidence="3">High affinity immunoglobulin epsilon receptor subunit gamma</fullName>
    </recommendedName>
    <alternativeName>
        <fullName evidence="16">Fc receptor gamma-chain</fullName>
    </alternativeName>
    <alternativeName>
        <fullName evidence="15">Fc-epsilon RI-gamma</fullName>
    </alternativeName>
    <alternativeName>
        <fullName evidence="17">IgE Fc receptor subunit gamma</fullName>
    </alternativeName>
</protein>
<keyword evidence="14" id="KW-0675">Receptor</keyword>
<keyword evidence="9" id="KW-0391">Immunity</keyword>
<dbReference type="GO" id="GO:0019863">
    <property type="term" value="F:IgE binding"/>
    <property type="evidence" value="ECO:0007669"/>
    <property type="project" value="UniProtKB-KW"/>
</dbReference>
<dbReference type="GO" id="GO:0032998">
    <property type="term" value="C:Fc-epsilon receptor I complex"/>
    <property type="evidence" value="ECO:0007669"/>
    <property type="project" value="InterPro"/>
</dbReference>
<evidence type="ECO:0000256" key="9">
    <source>
        <dbReference type="ARBA" id="ARBA00022859"/>
    </source>
</evidence>
<evidence type="ECO:0000256" key="2">
    <source>
        <dbReference type="ARBA" id="ARBA00007280"/>
    </source>
</evidence>
<feature type="signal peptide" evidence="19">
    <location>
        <begin position="1"/>
        <end position="19"/>
    </location>
</feature>
<dbReference type="Pfam" id="PF11628">
    <property type="entry name" value="TCR_zetazeta"/>
    <property type="match status" value="1"/>
</dbReference>
<keyword evidence="8 19" id="KW-0732">Signal</keyword>
<keyword evidence="21" id="KW-1185">Reference proteome</keyword>
<dbReference type="Proteomes" id="UP000593565">
    <property type="component" value="Unassembled WGS sequence"/>
</dbReference>
<keyword evidence="11 18" id="KW-1133">Transmembrane helix</keyword>
<dbReference type="PANTHER" id="PTHR16803:SF0">
    <property type="entry name" value="HIGH AFFINITY IMMUNOGLOBULIN EPSILON RECEPTOR SUBUNIT GAMMA"/>
    <property type="match status" value="1"/>
</dbReference>
<evidence type="ECO:0000256" key="17">
    <source>
        <dbReference type="ARBA" id="ARBA00032977"/>
    </source>
</evidence>